<dbReference type="SMART" id="SM00448">
    <property type="entry name" value="REC"/>
    <property type="match status" value="1"/>
</dbReference>
<dbReference type="Gene3D" id="3.30.450.40">
    <property type="match status" value="1"/>
</dbReference>
<feature type="domain" description="Response regulatory" evidence="12">
    <location>
        <begin position="832"/>
        <end position="946"/>
    </location>
</feature>
<keyword evidence="4" id="KW-0808">Transferase</keyword>
<dbReference type="CDD" id="cd06225">
    <property type="entry name" value="HAMP"/>
    <property type="match status" value="1"/>
</dbReference>
<evidence type="ECO:0000256" key="4">
    <source>
        <dbReference type="ARBA" id="ARBA00022679"/>
    </source>
</evidence>
<dbReference type="GO" id="GO:0016301">
    <property type="term" value="F:kinase activity"/>
    <property type="evidence" value="ECO:0007669"/>
    <property type="project" value="UniProtKB-KW"/>
</dbReference>
<dbReference type="AlphaFoldDB" id="A0A9D5Q7L1"/>
<evidence type="ECO:0000256" key="6">
    <source>
        <dbReference type="ARBA" id="ARBA00022777"/>
    </source>
</evidence>
<comment type="caution">
    <text evidence="14">The sequence shown here is derived from an EMBL/GenBank/DDBJ whole genome shotgun (WGS) entry which is preliminary data.</text>
</comment>
<evidence type="ECO:0000256" key="3">
    <source>
        <dbReference type="ARBA" id="ARBA00022553"/>
    </source>
</evidence>
<dbReference type="Gene3D" id="1.10.287.130">
    <property type="match status" value="1"/>
</dbReference>
<dbReference type="Proteomes" id="UP000649604">
    <property type="component" value="Unassembled WGS sequence"/>
</dbReference>
<evidence type="ECO:0000256" key="1">
    <source>
        <dbReference type="ARBA" id="ARBA00004651"/>
    </source>
</evidence>
<feature type="transmembrane region" description="Helical" evidence="11">
    <location>
        <begin position="334"/>
        <end position="352"/>
    </location>
</feature>
<evidence type="ECO:0000313" key="15">
    <source>
        <dbReference type="Proteomes" id="UP000649604"/>
    </source>
</evidence>
<evidence type="ECO:0000256" key="9">
    <source>
        <dbReference type="PROSITE-ProRule" id="PRU00169"/>
    </source>
</evidence>
<feature type="compositionally biased region" description="Polar residues" evidence="10">
    <location>
        <begin position="633"/>
        <end position="651"/>
    </location>
</feature>
<comment type="subcellular location">
    <subcellularLocation>
        <location evidence="1">Cell membrane</location>
        <topology evidence="1">Multi-pass membrane protein</topology>
    </subcellularLocation>
</comment>
<name>A0A9D5Q7L1_9BACT</name>
<feature type="modified residue" description="4-aspartylphosphate" evidence="9">
    <location>
        <position position="882"/>
    </location>
</feature>
<dbReference type="InterPro" id="IPR050595">
    <property type="entry name" value="Bact_response_regulator"/>
</dbReference>
<dbReference type="InterPro" id="IPR029016">
    <property type="entry name" value="GAF-like_dom_sf"/>
</dbReference>
<dbReference type="InterPro" id="IPR003660">
    <property type="entry name" value="HAMP_dom"/>
</dbReference>
<gene>
    <name evidence="14" type="ORF">GF339_17640</name>
</gene>
<dbReference type="EMBL" id="WJJP01000576">
    <property type="protein sequence ID" value="MBD3326412.1"/>
    <property type="molecule type" value="Genomic_DNA"/>
</dbReference>
<evidence type="ECO:0000256" key="10">
    <source>
        <dbReference type="SAM" id="MobiDB-lite"/>
    </source>
</evidence>
<evidence type="ECO:0000256" key="8">
    <source>
        <dbReference type="ARBA" id="ARBA00023136"/>
    </source>
</evidence>
<feature type="compositionally biased region" description="Basic and acidic residues" evidence="10">
    <location>
        <begin position="783"/>
        <end position="792"/>
    </location>
</feature>
<dbReference type="InterPro" id="IPR001789">
    <property type="entry name" value="Sig_transdc_resp-reg_receiver"/>
</dbReference>
<feature type="region of interest" description="Disordered" evidence="10">
    <location>
        <begin position="783"/>
        <end position="827"/>
    </location>
</feature>
<keyword evidence="6" id="KW-0418">Kinase</keyword>
<dbReference type="SMART" id="SM00304">
    <property type="entry name" value="HAMP"/>
    <property type="match status" value="1"/>
</dbReference>
<dbReference type="Gene3D" id="6.10.340.10">
    <property type="match status" value="1"/>
</dbReference>
<dbReference type="Pfam" id="PF02743">
    <property type="entry name" value="dCache_1"/>
    <property type="match status" value="1"/>
</dbReference>
<dbReference type="PANTHER" id="PTHR44591:SF3">
    <property type="entry name" value="RESPONSE REGULATORY DOMAIN-CONTAINING PROTEIN"/>
    <property type="match status" value="1"/>
</dbReference>
<dbReference type="Pfam" id="PF00672">
    <property type="entry name" value="HAMP"/>
    <property type="match status" value="1"/>
</dbReference>
<dbReference type="SUPFAM" id="SSF158472">
    <property type="entry name" value="HAMP domain-like"/>
    <property type="match status" value="1"/>
</dbReference>
<dbReference type="InterPro" id="IPR003018">
    <property type="entry name" value="GAF"/>
</dbReference>
<evidence type="ECO:0000256" key="7">
    <source>
        <dbReference type="ARBA" id="ARBA00022989"/>
    </source>
</evidence>
<dbReference type="PROSITE" id="PS50885">
    <property type="entry name" value="HAMP"/>
    <property type="match status" value="1"/>
</dbReference>
<keyword evidence="8 11" id="KW-0472">Membrane</keyword>
<proteinExistence type="predicted"/>
<dbReference type="PANTHER" id="PTHR44591">
    <property type="entry name" value="STRESS RESPONSE REGULATOR PROTEIN 1"/>
    <property type="match status" value="1"/>
</dbReference>
<evidence type="ECO:0000256" key="11">
    <source>
        <dbReference type="SAM" id="Phobius"/>
    </source>
</evidence>
<evidence type="ECO:0000259" key="13">
    <source>
        <dbReference type="PROSITE" id="PS50885"/>
    </source>
</evidence>
<dbReference type="CDD" id="cd18773">
    <property type="entry name" value="PDC1_HK_sensor"/>
    <property type="match status" value="1"/>
</dbReference>
<evidence type="ECO:0000256" key="2">
    <source>
        <dbReference type="ARBA" id="ARBA00022475"/>
    </source>
</evidence>
<feature type="transmembrane region" description="Helical" evidence="11">
    <location>
        <begin position="12"/>
        <end position="33"/>
    </location>
</feature>
<feature type="domain" description="HAMP" evidence="13">
    <location>
        <begin position="354"/>
        <end position="406"/>
    </location>
</feature>
<dbReference type="SUPFAM" id="SSF55781">
    <property type="entry name" value="GAF domain-like"/>
    <property type="match status" value="1"/>
</dbReference>
<keyword evidence="5 11" id="KW-0812">Transmembrane</keyword>
<dbReference type="GO" id="GO:0000160">
    <property type="term" value="P:phosphorelay signal transduction system"/>
    <property type="evidence" value="ECO:0007669"/>
    <property type="project" value="InterPro"/>
</dbReference>
<dbReference type="Gene3D" id="3.30.450.20">
    <property type="entry name" value="PAS domain"/>
    <property type="match status" value="1"/>
</dbReference>
<dbReference type="GO" id="GO:0005886">
    <property type="term" value="C:plasma membrane"/>
    <property type="evidence" value="ECO:0007669"/>
    <property type="project" value="UniProtKB-SubCell"/>
</dbReference>
<dbReference type="PROSITE" id="PS50110">
    <property type="entry name" value="RESPONSE_REGULATORY"/>
    <property type="match status" value="1"/>
</dbReference>
<dbReference type="Pfam" id="PF13185">
    <property type="entry name" value="GAF_2"/>
    <property type="match status" value="1"/>
</dbReference>
<dbReference type="SUPFAM" id="SSF52172">
    <property type="entry name" value="CheY-like"/>
    <property type="match status" value="1"/>
</dbReference>
<dbReference type="CDD" id="cd17546">
    <property type="entry name" value="REC_hyHK_CKI1_RcsC-like"/>
    <property type="match status" value="1"/>
</dbReference>
<dbReference type="Gene3D" id="3.40.50.2300">
    <property type="match status" value="1"/>
</dbReference>
<keyword evidence="3 9" id="KW-0597">Phosphoprotein</keyword>
<dbReference type="InterPro" id="IPR011006">
    <property type="entry name" value="CheY-like_superfamily"/>
</dbReference>
<feature type="compositionally biased region" description="Pro residues" evidence="10">
    <location>
        <begin position="794"/>
        <end position="813"/>
    </location>
</feature>
<feature type="region of interest" description="Disordered" evidence="10">
    <location>
        <begin position="633"/>
        <end position="668"/>
    </location>
</feature>
<accession>A0A9D5Q7L1</accession>
<keyword evidence="2" id="KW-1003">Cell membrane</keyword>
<reference evidence="14" key="1">
    <citation type="submission" date="2019-11" db="EMBL/GenBank/DDBJ databases">
        <title>Microbial mats filling the niche in hypersaline microbial mats.</title>
        <authorList>
            <person name="Wong H.L."/>
            <person name="Macleod F.I."/>
            <person name="White R.A. III"/>
            <person name="Burns B.P."/>
        </authorList>
    </citation>
    <scope>NUCLEOTIDE SEQUENCE</scope>
    <source>
        <strain evidence="14">Rbin_158</strain>
    </source>
</reference>
<keyword evidence="7 11" id="KW-1133">Transmembrane helix</keyword>
<dbReference type="SMART" id="SM00065">
    <property type="entry name" value="GAF"/>
    <property type="match status" value="1"/>
</dbReference>
<evidence type="ECO:0000256" key="5">
    <source>
        <dbReference type="ARBA" id="ARBA00022692"/>
    </source>
</evidence>
<sequence>MLKFNDLTIGTKLMLIFSTIGISAIAIIGYISYTTAQDLIQQEVYQKLIAVRETKKDQIQDFIQEKIRDIEVLARGQDVHILFEKLAQYHRDTNVGPNEPYNVSTSAYQAIYEQYGNILAHYIETYQYQDIYMMCAPHGHVMYTAAKNRDLGTNLQAGPYADSSLAKVWQKVVTTRQVAIQDFEPYAPQDNEPVSFIATPIINQTGQMIGVIALEISGKEINDLMLQRQGLGETGEAYLVGSDHLMRSDSYHDPQTYSVHASFRNPAAGRLETEATRQALQGSTDVQIIKDYRGKQVLSAYTFLDIFGNIRWALLAEIDTAEAFADVYALRNTVVLWGILLIAIVMIAAHLFSKTLVRPLQIAVNAAENIARGNLDVEFDIHTRDEIGQVLEAMNTMSHYIQDVANVAEKIAAQELQGDVTPKSDDDVLNHSFQKMVINLRTMMQEMQTTLAEIEHQNWLKEGLNQLNTALVGQTALKDLSQQAVSFVARYLNAGRGVLYTYDPDHHLLHLTAAFAFTASDQAADTYRLGEGIIGQVAQERAPIFLNNVTRSQQQITTGTTNEAPLNTYTCPLLYNDDLYGVLEIASFEALDPLHQTFLQEAARVIATVIFSTLQQERVQELLRISQHATQQAEQAKNDAQQQAAETQKANAQLEEQQQQLHQQSEEMQQINAHLEKQQQHLQQQSEELRQKNEHLTAAKEALDHRSQELEHSQHEKIEFLKNITADIQPHISSIIQISSTLSQHPDNAWSANAIDHLATIHQAGENLLQLMNQLLKQSHLEEMSVPDHDHPQPSQPPTATPPLVPVSPPSPLLPTDATPDQASNDPADATTILIVDDDMQQVFLLASVLEDHNFATRDALDGQAALEILRQHPNIGAVLIDTTDPERQNCETIRAIRDDQRLHQLPIIAMTTEADRQRCLDAGADDVLSTPVDPETLLQTVNTWLAEVPQTS</sequence>
<feature type="compositionally biased region" description="Low complexity" evidence="10">
    <location>
        <begin position="653"/>
        <end position="668"/>
    </location>
</feature>
<organism evidence="14 15">
    <name type="scientific">candidate division KSB3 bacterium</name>
    <dbReference type="NCBI Taxonomy" id="2044937"/>
    <lineage>
        <taxon>Bacteria</taxon>
        <taxon>candidate division KSB3</taxon>
    </lineage>
</organism>
<evidence type="ECO:0000259" key="12">
    <source>
        <dbReference type="PROSITE" id="PS50110"/>
    </source>
</evidence>
<protein>
    <submittedName>
        <fullName evidence="14">GAF domain-containing protein</fullName>
    </submittedName>
</protein>
<dbReference type="Pfam" id="PF00072">
    <property type="entry name" value="Response_reg"/>
    <property type="match status" value="1"/>
</dbReference>
<dbReference type="InterPro" id="IPR033479">
    <property type="entry name" value="dCache_1"/>
</dbReference>
<evidence type="ECO:0000313" key="14">
    <source>
        <dbReference type="EMBL" id="MBD3326412.1"/>
    </source>
</evidence>